<proteinExistence type="predicted"/>
<dbReference type="InterPro" id="IPR050266">
    <property type="entry name" value="AB_hydrolase_sf"/>
</dbReference>
<feature type="region of interest" description="Disordered" evidence="1">
    <location>
        <begin position="130"/>
        <end position="179"/>
    </location>
</feature>
<name>A0ABN6XPY6_9MICO</name>
<protein>
    <recommendedName>
        <fullName evidence="2">AB hydrolase-1 domain-containing protein</fullName>
    </recommendedName>
</protein>
<gene>
    <name evidence="3" type="ORF">GCM10025866_29740</name>
</gene>
<dbReference type="Gene3D" id="3.40.50.1820">
    <property type="entry name" value="alpha/beta hydrolase"/>
    <property type="match status" value="1"/>
</dbReference>
<feature type="domain" description="AB hydrolase-1" evidence="2">
    <location>
        <begin position="39"/>
        <end position="122"/>
    </location>
</feature>
<dbReference type="InterPro" id="IPR029058">
    <property type="entry name" value="AB_hydrolase_fold"/>
</dbReference>
<evidence type="ECO:0000313" key="3">
    <source>
        <dbReference type="EMBL" id="BDZ47065.1"/>
    </source>
</evidence>
<sequence length="179" mass="18448">MKVLPSPHPIATEGRSAEVQVLRSRTRYWEYGPAEAPVTVVAVHGFRGDHHGLESIVGYLRADDPALRVIAPDLPGFGESEPLSRTHDIAGYAAWLSGFLEALGIRGTAVLLGHSFGTIVVAGALAGGLPAPAPSSSTRSPRPLCPGRMRWAPGSRSSTTGSAPAFRSGSASASCGGAP</sequence>
<dbReference type="SUPFAM" id="SSF53474">
    <property type="entry name" value="alpha/beta-Hydrolases"/>
    <property type="match status" value="1"/>
</dbReference>
<organism evidence="3 4">
    <name type="scientific">Naasia aerilata</name>
    <dbReference type="NCBI Taxonomy" id="1162966"/>
    <lineage>
        <taxon>Bacteria</taxon>
        <taxon>Bacillati</taxon>
        <taxon>Actinomycetota</taxon>
        <taxon>Actinomycetes</taxon>
        <taxon>Micrococcales</taxon>
        <taxon>Microbacteriaceae</taxon>
        <taxon>Naasia</taxon>
    </lineage>
</organism>
<dbReference type="Pfam" id="PF00561">
    <property type="entry name" value="Abhydrolase_1"/>
    <property type="match status" value="1"/>
</dbReference>
<dbReference type="InterPro" id="IPR000073">
    <property type="entry name" value="AB_hydrolase_1"/>
</dbReference>
<accession>A0ABN6XPY6</accession>
<keyword evidence="4" id="KW-1185">Reference proteome</keyword>
<dbReference type="EMBL" id="AP027731">
    <property type="protein sequence ID" value="BDZ47065.1"/>
    <property type="molecule type" value="Genomic_DNA"/>
</dbReference>
<dbReference type="PRINTS" id="PR00111">
    <property type="entry name" value="ABHYDROLASE"/>
</dbReference>
<dbReference type="PANTHER" id="PTHR43798">
    <property type="entry name" value="MONOACYLGLYCEROL LIPASE"/>
    <property type="match status" value="1"/>
</dbReference>
<feature type="compositionally biased region" description="Low complexity" evidence="1">
    <location>
        <begin position="168"/>
        <end position="179"/>
    </location>
</feature>
<evidence type="ECO:0000259" key="2">
    <source>
        <dbReference type="Pfam" id="PF00561"/>
    </source>
</evidence>
<evidence type="ECO:0000313" key="4">
    <source>
        <dbReference type="Proteomes" id="UP001321498"/>
    </source>
</evidence>
<dbReference type="PANTHER" id="PTHR43798:SF33">
    <property type="entry name" value="HYDROLASE, PUTATIVE (AFU_ORTHOLOGUE AFUA_2G14860)-RELATED"/>
    <property type="match status" value="1"/>
</dbReference>
<reference evidence="4" key="1">
    <citation type="journal article" date="2019" name="Int. J. Syst. Evol. Microbiol.">
        <title>The Global Catalogue of Microorganisms (GCM) 10K type strain sequencing project: providing services to taxonomists for standard genome sequencing and annotation.</title>
        <authorList>
            <consortium name="The Broad Institute Genomics Platform"/>
            <consortium name="The Broad Institute Genome Sequencing Center for Infectious Disease"/>
            <person name="Wu L."/>
            <person name="Ma J."/>
        </authorList>
    </citation>
    <scope>NUCLEOTIDE SEQUENCE [LARGE SCALE GENOMIC DNA]</scope>
    <source>
        <strain evidence="4">NBRC 108725</strain>
    </source>
</reference>
<feature type="compositionally biased region" description="Low complexity" evidence="1">
    <location>
        <begin position="130"/>
        <end position="142"/>
    </location>
</feature>
<dbReference type="Proteomes" id="UP001321498">
    <property type="component" value="Chromosome"/>
</dbReference>
<evidence type="ECO:0000256" key="1">
    <source>
        <dbReference type="SAM" id="MobiDB-lite"/>
    </source>
</evidence>